<evidence type="ECO:0000256" key="2">
    <source>
        <dbReference type="ARBA" id="ARBA00012725"/>
    </source>
</evidence>
<evidence type="ECO:0000256" key="3">
    <source>
        <dbReference type="ARBA" id="ARBA00022598"/>
    </source>
</evidence>
<organism evidence="8 9">
    <name type="scientific">Anaeramoeba flamelloides</name>
    <dbReference type="NCBI Taxonomy" id="1746091"/>
    <lineage>
        <taxon>Eukaryota</taxon>
        <taxon>Metamonada</taxon>
        <taxon>Anaeramoebidae</taxon>
        <taxon>Anaeramoeba</taxon>
    </lineage>
</organism>
<evidence type="ECO:0000259" key="7">
    <source>
        <dbReference type="Pfam" id="PF05189"/>
    </source>
</evidence>
<dbReference type="Pfam" id="PF05189">
    <property type="entry name" value="RTC_insert"/>
    <property type="match status" value="1"/>
</dbReference>
<sequence length="371" mass="40812">MSKTFTIDGWELEGGGQIFRICVGLATILNLKIKFINIRGKRRKKYGLRPQTLAGLRLVQEICNAEITGDTIGSQSVTFTPNKITSGEFFCDPLTAGSISLLTQISIPVILFGPSNFQLILKGGTHVNYSPPIHDVKNVLLPILSRFGAKLDLEIEKYGFNPKGGGQVLLTSKPIERLYAIQMVQQGVITKFTGISYSSGNVKAEVSEKLAILFTRRLKQEFGIKIPISIKVVHLKKDQAIGNGCGICVYAHTSTDCILSTFGIGKKHVSSKDVVNEAADRLFEDIKSGTCLDRHHQDQVILFMALAQGVSKIKVNKITSHTETAIHFVRKLTGVNFPIEEIQGSFIISCEGLGFCNKFNLNTNINKKQNN</sequence>
<dbReference type="Gene3D" id="3.65.10.20">
    <property type="entry name" value="RNA 3'-terminal phosphate cyclase domain"/>
    <property type="match status" value="1"/>
</dbReference>
<evidence type="ECO:0000313" key="8">
    <source>
        <dbReference type="EMBL" id="KAJ6249447.1"/>
    </source>
</evidence>
<keyword evidence="4" id="KW-0547">Nucleotide-binding</keyword>
<dbReference type="InterPro" id="IPR000228">
    <property type="entry name" value="RNA3'_term_phos_cyc"/>
</dbReference>
<gene>
    <name evidence="8" type="ORF">M0813_16867</name>
</gene>
<feature type="domain" description="RNA 3'-terminal phosphate cyclase insert" evidence="7">
    <location>
        <begin position="185"/>
        <end position="287"/>
    </location>
</feature>
<proteinExistence type="inferred from homology"/>
<comment type="caution">
    <text evidence="8">The sequence shown here is derived from an EMBL/GenBank/DDBJ whole genome shotgun (WGS) entry which is preliminary data.</text>
</comment>
<evidence type="ECO:0000256" key="1">
    <source>
        <dbReference type="ARBA" id="ARBA00009206"/>
    </source>
</evidence>
<protein>
    <recommendedName>
        <fullName evidence="2">RNA 3'-terminal-phosphate cyclase (ATP)</fullName>
        <ecNumber evidence="2">6.5.1.4</ecNumber>
    </recommendedName>
</protein>
<dbReference type="SUPFAM" id="SSF52913">
    <property type="entry name" value="RNA 3'-terminal phosphate cyclase, RPTC, insert domain"/>
    <property type="match status" value="1"/>
</dbReference>
<dbReference type="EMBL" id="JAOAOG010000098">
    <property type="protein sequence ID" value="KAJ6249447.1"/>
    <property type="molecule type" value="Genomic_DNA"/>
</dbReference>
<dbReference type="PANTHER" id="PTHR11096:SF0">
    <property type="entry name" value="RNA 3'-TERMINAL PHOSPHATE CYCLASE"/>
    <property type="match status" value="1"/>
</dbReference>
<dbReference type="InterPro" id="IPR036553">
    <property type="entry name" value="RPTC_insert"/>
</dbReference>
<dbReference type="InterPro" id="IPR037136">
    <property type="entry name" value="RNA3'_phos_cyclase_dom_sf"/>
</dbReference>
<dbReference type="EC" id="6.5.1.4" evidence="2"/>
<evidence type="ECO:0000259" key="6">
    <source>
        <dbReference type="Pfam" id="PF01137"/>
    </source>
</evidence>
<feature type="domain" description="RNA 3'-terminal phosphate cyclase" evidence="6">
    <location>
        <begin position="12"/>
        <end position="338"/>
    </location>
</feature>
<reference evidence="8" key="1">
    <citation type="submission" date="2022-08" db="EMBL/GenBank/DDBJ databases">
        <title>Novel sulfate-reducing endosymbionts in the free-living metamonad Anaeramoeba.</title>
        <authorList>
            <person name="Jerlstrom-Hultqvist J."/>
            <person name="Cepicka I."/>
            <person name="Gallot-Lavallee L."/>
            <person name="Salas-Leiva D."/>
            <person name="Curtis B.A."/>
            <person name="Zahonova K."/>
            <person name="Pipaliya S."/>
            <person name="Dacks J."/>
            <person name="Roger A.J."/>
        </authorList>
    </citation>
    <scope>NUCLEOTIDE SEQUENCE</scope>
    <source>
        <strain evidence="8">Schooner1</strain>
    </source>
</reference>
<dbReference type="PANTHER" id="PTHR11096">
    <property type="entry name" value="RNA 3' TERMINAL PHOSPHATE CYCLASE"/>
    <property type="match status" value="1"/>
</dbReference>
<dbReference type="InterPro" id="IPR017770">
    <property type="entry name" value="RNA3'_term_phos_cyc_type_1"/>
</dbReference>
<dbReference type="Pfam" id="PF01137">
    <property type="entry name" value="RTC"/>
    <property type="match status" value="1"/>
</dbReference>
<dbReference type="SUPFAM" id="SSF55205">
    <property type="entry name" value="EPT/RTPC-like"/>
    <property type="match status" value="1"/>
</dbReference>
<keyword evidence="9" id="KW-1185">Reference proteome</keyword>
<evidence type="ECO:0000313" key="9">
    <source>
        <dbReference type="Proteomes" id="UP001150062"/>
    </source>
</evidence>
<dbReference type="Proteomes" id="UP001150062">
    <property type="component" value="Unassembled WGS sequence"/>
</dbReference>
<dbReference type="InterPro" id="IPR013791">
    <property type="entry name" value="RNA3'-term_phos_cycl_insert"/>
</dbReference>
<dbReference type="NCBIfam" id="TIGR03399">
    <property type="entry name" value="RNA_3prim_cycl"/>
    <property type="match status" value="1"/>
</dbReference>
<evidence type="ECO:0000256" key="4">
    <source>
        <dbReference type="ARBA" id="ARBA00022741"/>
    </source>
</evidence>
<accession>A0ABQ8YYB4</accession>
<dbReference type="PIRSF" id="PIRSF005378">
    <property type="entry name" value="RNA3'_term_phos_cycl_euk"/>
    <property type="match status" value="1"/>
</dbReference>
<evidence type="ECO:0000256" key="5">
    <source>
        <dbReference type="ARBA" id="ARBA00024481"/>
    </source>
</evidence>
<keyword evidence="3" id="KW-0436">Ligase</keyword>
<name>A0ABQ8YYB4_9EUKA</name>
<dbReference type="Gene3D" id="3.30.360.20">
    <property type="entry name" value="RNA 3'-terminal phosphate cyclase, insert domain"/>
    <property type="match status" value="1"/>
</dbReference>
<dbReference type="InterPro" id="IPR023797">
    <property type="entry name" value="RNA3'_phos_cyclase_dom"/>
</dbReference>
<comment type="catalytic activity">
    <reaction evidence="5">
        <text>a 3'-end 3'-phospho-ribonucleotide-RNA + ATP = a 3'-end 2',3'-cyclophospho-ribonucleotide-RNA + AMP + diphosphate</text>
        <dbReference type="Rhea" id="RHEA:23976"/>
        <dbReference type="Rhea" id="RHEA-COMP:10463"/>
        <dbReference type="Rhea" id="RHEA-COMP:10464"/>
        <dbReference type="ChEBI" id="CHEBI:30616"/>
        <dbReference type="ChEBI" id="CHEBI:33019"/>
        <dbReference type="ChEBI" id="CHEBI:83062"/>
        <dbReference type="ChEBI" id="CHEBI:83064"/>
        <dbReference type="ChEBI" id="CHEBI:456215"/>
        <dbReference type="EC" id="6.5.1.4"/>
    </reaction>
</comment>
<comment type="similarity">
    <text evidence="1">Belongs to the RNA 3'-terminal cyclase family. Type 1 subfamily.</text>
</comment>
<dbReference type="InterPro" id="IPR013792">
    <property type="entry name" value="RNA3'P_cycl/enolpyr_Trfase_a/b"/>
</dbReference>